<dbReference type="Proteomes" id="UP001056012">
    <property type="component" value="Chromosome 8"/>
</dbReference>
<proteinExistence type="predicted"/>
<name>A0A9Q8ZGC0_CURCL</name>
<protein>
    <recommendedName>
        <fullName evidence="1">Reverse transcriptase domain-containing protein</fullName>
    </recommendedName>
</protein>
<dbReference type="Gene3D" id="3.10.10.10">
    <property type="entry name" value="HIV Type 1 Reverse Transcriptase, subunit A, domain 1"/>
    <property type="match status" value="1"/>
</dbReference>
<dbReference type="EMBL" id="CP089281">
    <property type="protein sequence ID" value="USP82886.1"/>
    <property type="molecule type" value="Genomic_DNA"/>
</dbReference>
<dbReference type="InterPro" id="IPR043128">
    <property type="entry name" value="Rev_trsase/Diguanyl_cyclase"/>
</dbReference>
<keyword evidence="3" id="KW-1185">Reference proteome</keyword>
<dbReference type="PANTHER" id="PTHR24559:SF444">
    <property type="entry name" value="REVERSE TRANSCRIPTASE DOMAIN-CONTAINING PROTEIN"/>
    <property type="match status" value="1"/>
</dbReference>
<dbReference type="InterPro" id="IPR043502">
    <property type="entry name" value="DNA/RNA_pol_sf"/>
</dbReference>
<evidence type="ECO:0000259" key="1">
    <source>
        <dbReference type="Pfam" id="PF00078"/>
    </source>
</evidence>
<feature type="domain" description="Reverse transcriptase" evidence="1">
    <location>
        <begin position="233"/>
        <end position="288"/>
    </location>
</feature>
<dbReference type="CDD" id="cd01647">
    <property type="entry name" value="RT_LTR"/>
    <property type="match status" value="1"/>
</dbReference>
<gene>
    <name evidence="2" type="ORF">yc1106_10160</name>
</gene>
<reference evidence="2" key="1">
    <citation type="submission" date="2021-12" db="EMBL/GenBank/DDBJ databases">
        <title>Curvularia clavata genome.</title>
        <authorList>
            <person name="Cao Y."/>
        </authorList>
    </citation>
    <scope>NUCLEOTIDE SEQUENCE</scope>
    <source>
        <strain evidence="2">Yc1106</strain>
    </source>
</reference>
<evidence type="ECO:0000313" key="2">
    <source>
        <dbReference type="EMBL" id="USP82886.1"/>
    </source>
</evidence>
<dbReference type="InterPro" id="IPR000477">
    <property type="entry name" value="RT_dom"/>
</dbReference>
<dbReference type="SUPFAM" id="SSF56672">
    <property type="entry name" value="DNA/RNA polymerases"/>
    <property type="match status" value="1"/>
</dbReference>
<sequence>MDLGTQDCIIGIKWLRRFQLRLDTSRNRIVWPAKYPLIYDPAPPIFVQLKQPSIDADVERDIQRRDALWEKDNYRRQNSPRKALMRRIRGCLKLPKVRLPLPVPDPTPDPIRPISSPRIAIISANAFHYSMKRKENEFFTISIYEINRILEERMKLDDPENAKLVRDRLLSAYYSYRDVFSKIAAELLPEHRPYDYKISTEELEATKTFVMENLRKGHINLSHCPFASPVLCVRKPNGDIRICVDYRRLNAITRKDAYPIPRIDELLARTHKAKIFTKLDIRAAFNKI</sequence>
<organism evidence="2 3">
    <name type="scientific">Curvularia clavata</name>
    <dbReference type="NCBI Taxonomy" id="95742"/>
    <lineage>
        <taxon>Eukaryota</taxon>
        <taxon>Fungi</taxon>
        <taxon>Dikarya</taxon>
        <taxon>Ascomycota</taxon>
        <taxon>Pezizomycotina</taxon>
        <taxon>Dothideomycetes</taxon>
        <taxon>Pleosporomycetidae</taxon>
        <taxon>Pleosporales</taxon>
        <taxon>Pleosporineae</taxon>
        <taxon>Pleosporaceae</taxon>
        <taxon>Curvularia</taxon>
    </lineage>
</organism>
<dbReference type="Gene3D" id="3.30.70.270">
    <property type="match status" value="1"/>
</dbReference>
<dbReference type="InterPro" id="IPR053134">
    <property type="entry name" value="RNA-dir_DNA_polymerase"/>
</dbReference>
<dbReference type="OrthoDB" id="3689811at2759"/>
<accession>A0A9Q8ZGC0</accession>
<evidence type="ECO:0000313" key="3">
    <source>
        <dbReference type="Proteomes" id="UP001056012"/>
    </source>
</evidence>
<dbReference type="PANTHER" id="PTHR24559">
    <property type="entry name" value="TRANSPOSON TY3-I GAG-POL POLYPROTEIN"/>
    <property type="match status" value="1"/>
</dbReference>
<dbReference type="VEuPathDB" id="FungiDB:yc1106_10160"/>
<dbReference type="AlphaFoldDB" id="A0A9Q8ZGC0"/>
<dbReference type="Pfam" id="PF00078">
    <property type="entry name" value="RVT_1"/>
    <property type="match status" value="1"/>
</dbReference>